<evidence type="ECO:0000313" key="2">
    <source>
        <dbReference type="Proteomes" id="UP000244173"/>
    </source>
</evidence>
<keyword evidence="2" id="KW-1185">Reference proteome</keyword>
<name>A0A2S0PEF3_9NEIS</name>
<dbReference type="KEGG" id="maer:DAI18_18230"/>
<protein>
    <submittedName>
        <fullName evidence="1">Uncharacterized protein</fullName>
    </submittedName>
</protein>
<dbReference type="AlphaFoldDB" id="A0A2S0PEF3"/>
<accession>A0A2S0PEF3</accession>
<dbReference type="RefSeq" id="WP_107890155.1">
    <property type="nucleotide sequence ID" value="NZ_CP028519.1"/>
</dbReference>
<reference evidence="1 2" key="1">
    <citation type="submission" date="2018-04" db="EMBL/GenBank/DDBJ databases">
        <title>Denitrifier Microvirgula.</title>
        <authorList>
            <person name="Anderson E."/>
            <person name="Jang J."/>
            <person name="Ishii S."/>
        </authorList>
    </citation>
    <scope>NUCLEOTIDE SEQUENCE [LARGE SCALE GENOMIC DNA]</scope>
    <source>
        <strain evidence="1 2">BE2.4</strain>
    </source>
</reference>
<evidence type="ECO:0000313" key="1">
    <source>
        <dbReference type="EMBL" id="AVY95764.1"/>
    </source>
</evidence>
<dbReference type="OrthoDB" id="8591145at2"/>
<dbReference type="Proteomes" id="UP000244173">
    <property type="component" value="Chromosome"/>
</dbReference>
<dbReference type="EMBL" id="CP028519">
    <property type="protein sequence ID" value="AVY95764.1"/>
    <property type="molecule type" value="Genomic_DNA"/>
</dbReference>
<organism evidence="1 2">
    <name type="scientific">Microvirgula aerodenitrificans</name>
    <dbReference type="NCBI Taxonomy" id="57480"/>
    <lineage>
        <taxon>Bacteria</taxon>
        <taxon>Pseudomonadati</taxon>
        <taxon>Pseudomonadota</taxon>
        <taxon>Betaproteobacteria</taxon>
        <taxon>Neisseriales</taxon>
        <taxon>Aquaspirillaceae</taxon>
        <taxon>Microvirgula</taxon>
    </lineage>
</organism>
<gene>
    <name evidence="1" type="ORF">DAI18_18230</name>
</gene>
<proteinExistence type="predicted"/>
<sequence length="169" mass="18704">MMFSTIRALVGWAFQMNEAIPVKSARYGEFSAPAFGGMSPGELKDMAVDILAKISRLPAAEQAAIAAYFTGDIRAINAAADLLPAGWPTALRRELARGWANGEQLARSQELIGETFMLSQQTTSRRWQDARRTLGIGMQRGLDVLELQLTHYIRHPSRKNLHRYACIAA</sequence>